<dbReference type="Gene3D" id="3.40.50.2300">
    <property type="match status" value="1"/>
</dbReference>
<feature type="non-terminal residue" evidence="2">
    <location>
        <position position="413"/>
    </location>
</feature>
<proteinExistence type="predicted"/>
<dbReference type="SUPFAM" id="SSF52172">
    <property type="entry name" value="CheY-like"/>
    <property type="match status" value="1"/>
</dbReference>
<dbReference type="Pfam" id="PF19583">
    <property type="entry name" value="ODP"/>
    <property type="match status" value="1"/>
</dbReference>
<dbReference type="AlphaFoldDB" id="A0A7C5QI07"/>
<name>A0A7C5QI07_AQUAO</name>
<evidence type="ECO:0000259" key="1">
    <source>
        <dbReference type="Pfam" id="PF19583"/>
    </source>
</evidence>
<organism evidence="2">
    <name type="scientific">Aquifex aeolicus</name>
    <dbReference type="NCBI Taxonomy" id="63363"/>
    <lineage>
        <taxon>Bacteria</taxon>
        <taxon>Pseudomonadati</taxon>
        <taxon>Aquificota</taxon>
        <taxon>Aquificia</taxon>
        <taxon>Aquificales</taxon>
        <taxon>Aquificaceae</taxon>
        <taxon>Aquifex</taxon>
    </lineage>
</organism>
<feature type="domain" description="ODP" evidence="1">
    <location>
        <begin position="263"/>
        <end position="413"/>
    </location>
</feature>
<dbReference type="InterPro" id="IPR011006">
    <property type="entry name" value="CheY-like_superfamily"/>
</dbReference>
<accession>A0A7C5QI07</accession>
<gene>
    <name evidence="2" type="ORF">ENJ61_03755</name>
</gene>
<sequence>MAIKALLLDKDREIFPLLGDIFNVTGHKLLIAANEDMFAELVRSTEVDIVMINHSDIRAWLSSWREDRAPLPFFILDREEEEIKLRDIGFSELNFVRKPFNPLELLNKLSYLHKLGPEDAHQLDFVNTIIKLTNLKESKIVEVSDGTACNVLIYEGAVLGTDCTLEELRGVLESEKRLVRVKDYENLELEQRFRDSQDFVKTLIEKAKPVQVVISEGERVVREFRPVEEIEENLYRVSKFASVPVLLKNAYLRIYEGRDRRVALLINIGTIDEWSGIRNLVEDTIFSLEELDAVVLLTGELSSLYNAFILSEQKSKVQFITDYSVKRGLSESGCKSSRIRTFEDFPSYSVTIATGHRLRFIPVNFSPSLGGFCLYEEDTGNLFTPEFLSSFFNEASVDQVEEIRLYHRIFMPS</sequence>
<dbReference type="EMBL" id="DRNB01000141">
    <property type="protein sequence ID" value="HHJ64002.1"/>
    <property type="molecule type" value="Genomic_DNA"/>
</dbReference>
<comment type="caution">
    <text evidence="2">The sequence shown here is derived from an EMBL/GenBank/DDBJ whole genome shotgun (WGS) entry which is preliminary data.</text>
</comment>
<reference evidence="2" key="1">
    <citation type="journal article" date="2020" name="mSystems">
        <title>Genome- and Community-Level Interaction Insights into Carbon Utilization and Element Cycling Functions of Hydrothermarchaeota in Hydrothermal Sediment.</title>
        <authorList>
            <person name="Zhou Z."/>
            <person name="Liu Y."/>
            <person name="Xu W."/>
            <person name="Pan J."/>
            <person name="Luo Z.H."/>
            <person name="Li M."/>
        </authorList>
    </citation>
    <scope>NUCLEOTIDE SEQUENCE [LARGE SCALE GENOMIC DNA]</scope>
    <source>
        <strain evidence="2">HyVt-501</strain>
    </source>
</reference>
<evidence type="ECO:0000313" key="2">
    <source>
        <dbReference type="EMBL" id="HHJ64002.1"/>
    </source>
</evidence>
<dbReference type="Proteomes" id="UP000885792">
    <property type="component" value="Unassembled WGS sequence"/>
</dbReference>
<protein>
    <recommendedName>
        <fullName evidence="1">ODP domain-containing protein</fullName>
    </recommendedName>
</protein>
<dbReference type="InterPro" id="IPR045761">
    <property type="entry name" value="ODP_dom"/>
</dbReference>